<evidence type="ECO:0000313" key="6">
    <source>
        <dbReference type="Proteomes" id="UP001500974"/>
    </source>
</evidence>
<dbReference type="InterPro" id="IPR001764">
    <property type="entry name" value="Glyco_hydro_3_N"/>
</dbReference>
<dbReference type="Pfam" id="PF14310">
    <property type="entry name" value="Fn3-like"/>
    <property type="match status" value="1"/>
</dbReference>
<dbReference type="PANTHER" id="PTHR42721:SF3">
    <property type="entry name" value="BETA-D-XYLOSIDASE 5-RELATED"/>
    <property type="match status" value="1"/>
</dbReference>
<name>A0ABP5MGE4_9MICC</name>
<dbReference type="Pfam" id="PF01915">
    <property type="entry name" value="Glyco_hydro_3_C"/>
    <property type="match status" value="1"/>
</dbReference>
<evidence type="ECO:0000313" key="5">
    <source>
        <dbReference type="EMBL" id="GAA2173644.1"/>
    </source>
</evidence>
<accession>A0ABP5MGE4</accession>
<dbReference type="InterPro" id="IPR036962">
    <property type="entry name" value="Glyco_hydro_3_N_sf"/>
</dbReference>
<evidence type="ECO:0000256" key="1">
    <source>
        <dbReference type="ARBA" id="ARBA00005336"/>
    </source>
</evidence>
<dbReference type="InterPro" id="IPR002772">
    <property type="entry name" value="Glyco_hydro_3_C"/>
</dbReference>
<keyword evidence="6" id="KW-1185">Reference proteome</keyword>
<dbReference type="SMART" id="SM01217">
    <property type="entry name" value="Fn3_like"/>
    <property type="match status" value="1"/>
</dbReference>
<dbReference type="InterPro" id="IPR036881">
    <property type="entry name" value="Glyco_hydro_3_C_sf"/>
</dbReference>
<keyword evidence="3 5" id="KW-0378">Hydrolase</keyword>
<evidence type="ECO:0000256" key="3">
    <source>
        <dbReference type="ARBA" id="ARBA00022801"/>
    </source>
</evidence>
<dbReference type="EMBL" id="BAAAON010000001">
    <property type="protein sequence ID" value="GAA2173644.1"/>
    <property type="molecule type" value="Genomic_DNA"/>
</dbReference>
<feature type="domain" description="Fibronectin type III-like" evidence="4">
    <location>
        <begin position="720"/>
        <end position="788"/>
    </location>
</feature>
<dbReference type="SUPFAM" id="SSF52279">
    <property type="entry name" value="Beta-D-glucan exohydrolase, C-terminal domain"/>
    <property type="match status" value="1"/>
</dbReference>
<reference evidence="6" key="1">
    <citation type="journal article" date="2019" name="Int. J. Syst. Evol. Microbiol.">
        <title>The Global Catalogue of Microorganisms (GCM) 10K type strain sequencing project: providing services to taxonomists for standard genome sequencing and annotation.</title>
        <authorList>
            <consortium name="The Broad Institute Genomics Platform"/>
            <consortium name="The Broad Institute Genome Sequencing Center for Infectious Disease"/>
            <person name="Wu L."/>
            <person name="Ma J."/>
        </authorList>
    </citation>
    <scope>NUCLEOTIDE SEQUENCE [LARGE SCALE GENOMIC DNA]</scope>
    <source>
        <strain evidence="6">JCM 14917</strain>
    </source>
</reference>
<dbReference type="RefSeq" id="WP_346027632.1">
    <property type="nucleotide sequence ID" value="NZ_BAAAON010000001.1"/>
</dbReference>
<organism evidence="5 6">
    <name type="scientific">Arthrobacter parietis</name>
    <dbReference type="NCBI Taxonomy" id="271434"/>
    <lineage>
        <taxon>Bacteria</taxon>
        <taxon>Bacillati</taxon>
        <taxon>Actinomycetota</taxon>
        <taxon>Actinomycetes</taxon>
        <taxon>Micrococcales</taxon>
        <taxon>Micrococcaceae</taxon>
        <taxon>Arthrobacter</taxon>
    </lineage>
</organism>
<dbReference type="Gene3D" id="3.20.20.300">
    <property type="entry name" value="Glycoside hydrolase, family 3, N-terminal domain"/>
    <property type="match status" value="1"/>
</dbReference>
<dbReference type="Pfam" id="PF00933">
    <property type="entry name" value="Glyco_hydro_3"/>
    <property type="match status" value="1"/>
</dbReference>
<sequence>MTETRMAIRTAQSILATLARAEKIALLHQHSPALPDAGLAYFHTGAEAAHGVAWLGDATVFPQTVGLAASWDEDLLRRVGRAVGVEMRAKKAADPTVSLNVWAPVVNPLRHPLWGRNEEGFSEDSGLTASLATAYCEGLKGDSAEQWLTVPTLKHFLGYNNERDRNVTSSQLPPRVLHEYELPAYRLPIESGAAGAVMLSYNLVNGRPAHVSDLVTEHLRTWRNGETLAVVTDAGAPSSLFTAEKYFDDGASAYAAALCAGVDSFTDDGDDSAPSIAYLEEALDRGLISVADIDAAVLRLLTLRERTGEFEPDGGVYGSIPAEALLTSEHAALAREAARKSVVVLRNAASSVGISADAGPVLPLRDEPGAIAVIGSLGAHVLSDWYSGTLVHPVSIAAGIKERYGSVIAEEGLDLVALRSTRTNRYVGVPDGSAALTALAGSPGSAESLVLNDWGNGEYTLRSSVNGRFVSGESGYLRATSERVGGWVVQETFALHRSVEGSVALRHIASGKWVRAEEGTGSAVLVTGSEQDADRFALRTIRSGAEAARKAAASADVAVVVVGNDPHLGGRETIDRTTLDLPQSEQELIRVVREANPRTVLVIVSSYPYALGELAEVPSIVWSSHGGQELGRGVADVLSGDHEPSGRLPQTWWARDADLADILDYDIIGSRSTYHYSTAEPLYPLGHGLGYAAVEYESASYGDGALAVSVRNAGGRDVHELVQVYGTSDLPGYPRRRLVAHARVSLKPGERTVVSIPVAEEKLAVFSPAAGRMLVEPGTYDLLIGRSAVDLPLAVALEVSGSGSPARTRGSWIRAELFDESVNALLVPETPLQGTAVTVADPALLRALLTYRGWGGAAPASVSVRIARSAGGLLRIVVPGPADTWREWGRASVAAGYAGDVEIPLAGGCDAMPAVVRLVIEGGVTVSELLVPAA</sequence>
<gene>
    <name evidence="5" type="ORF">GCM10009784_08840</name>
</gene>
<dbReference type="InterPro" id="IPR013783">
    <property type="entry name" value="Ig-like_fold"/>
</dbReference>
<dbReference type="PANTHER" id="PTHR42721">
    <property type="entry name" value="SUGAR HYDROLASE-RELATED"/>
    <property type="match status" value="1"/>
</dbReference>
<dbReference type="SUPFAM" id="SSF51445">
    <property type="entry name" value="(Trans)glycosidases"/>
    <property type="match status" value="1"/>
</dbReference>
<keyword evidence="2" id="KW-0732">Signal</keyword>
<proteinExistence type="inferred from homology"/>
<dbReference type="InterPro" id="IPR017853">
    <property type="entry name" value="GH"/>
</dbReference>
<comment type="similarity">
    <text evidence="1">Belongs to the glycosyl hydrolase 3 family.</text>
</comment>
<evidence type="ECO:0000259" key="4">
    <source>
        <dbReference type="SMART" id="SM01217"/>
    </source>
</evidence>
<evidence type="ECO:0000256" key="2">
    <source>
        <dbReference type="ARBA" id="ARBA00022729"/>
    </source>
</evidence>
<dbReference type="CDD" id="cd23343">
    <property type="entry name" value="beta-trefoil_FSCN_BglX-like"/>
    <property type="match status" value="1"/>
</dbReference>
<dbReference type="Gene3D" id="3.40.50.1700">
    <property type="entry name" value="Glycoside hydrolase family 3 C-terminal domain"/>
    <property type="match status" value="1"/>
</dbReference>
<dbReference type="GO" id="GO:0016787">
    <property type="term" value="F:hydrolase activity"/>
    <property type="evidence" value="ECO:0007669"/>
    <property type="project" value="UniProtKB-KW"/>
</dbReference>
<dbReference type="PRINTS" id="PR00133">
    <property type="entry name" value="GLHYDRLASE3"/>
</dbReference>
<dbReference type="Gene3D" id="2.60.120.380">
    <property type="match status" value="1"/>
</dbReference>
<dbReference type="Proteomes" id="UP001500974">
    <property type="component" value="Unassembled WGS sequence"/>
</dbReference>
<comment type="caution">
    <text evidence="5">The sequence shown here is derived from an EMBL/GenBank/DDBJ whole genome shotgun (WGS) entry which is preliminary data.</text>
</comment>
<dbReference type="InterPro" id="IPR026891">
    <property type="entry name" value="Fn3-like"/>
</dbReference>
<dbReference type="InterPro" id="IPR008999">
    <property type="entry name" value="Actin-crosslinking"/>
</dbReference>
<dbReference type="Gene3D" id="2.60.40.10">
    <property type="entry name" value="Immunoglobulins"/>
    <property type="match status" value="1"/>
</dbReference>
<protein>
    <submittedName>
        <fullName evidence="5">Glycoside hydrolase family 3 C-terminal domain-containing protein</fullName>
    </submittedName>
</protein>
<dbReference type="SUPFAM" id="SSF50405">
    <property type="entry name" value="Actin-crosslinking proteins"/>
    <property type="match status" value="1"/>
</dbReference>
<dbReference type="InterPro" id="IPR044993">
    <property type="entry name" value="BXL"/>
</dbReference>